<organism evidence="3 4">
    <name type="scientific">Leptospira interrogans serogroup Icterohaemorrhagiae serovar Lai (strain 56601)</name>
    <dbReference type="NCBI Taxonomy" id="189518"/>
    <lineage>
        <taxon>Bacteria</taxon>
        <taxon>Pseudomonadati</taxon>
        <taxon>Spirochaetota</taxon>
        <taxon>Spirochaetia</taxon>
        <taxon>Leptospirales</taxon>
        <taxon>Leptospiraceae</taxon>
        <taxon>Leptospira</taxon>
    </lineage>
</organism>
<dbReference type="PaxDb" id="189518-LA_1642"/>
<keyword evidence="4" id="KW-1185">Reference proteome</keyword>
<dbReference type="AlphaFoldDB" id="G1UB31"/>
<reference evidence="3 4" key="1">
    <citation type="journal article" date="2003" name="Nature">
        <title>Unique physiological and pathogenic features of Leptospira interrogans revealed by whole-genome sequencing.</title>
        <authorList>
            <person name="Ren S.X."/>
            <person name="Fu G."/>
            <person name="Jiang X.G."/>
            <person name="Zeng R."/>
            <person name="Miao Y.G."/>
            <person name="Xu H."/>
            <person name="Zhang Y.X."/>
            <person name="Xiong H."/>
            <person name="Lu G."/>
            <person name="Lu L.F."/>
            <person name="Jiang H.Q."/>
            <person name="Jia J."/>
            <person name="Tu Y.F."/>
            <person name="Jiang J.X."/>
            <person name="Gu W.Y."/>
            <person name="Zhang Y.Q."/>
            <person name="Cai Z."/>
            <person name="Sheng H.H."/>
            <person name="Yin H.F."/>
            <person name="Zhang Y."/>
            <person name="Zhu G.F."/>
            <person name="Wan M."/>
            <person name="Huang H.L."/>
            <person name="Qian Z."/>
            <person name="Wang S.Y."/>
            <person name="Ma W."/>
            <person name="Yao Z.J."/>
            <person name="Shen Y."/>
            <person name="Qiang B.Q."/>
            <person name="Xia Q.C."/>
            <person name="Guo X.K."/>
            <person name="Danchin A."/>
            <person name="Saint Girons I."/>
            <person name="Somerville R.L."/>
            <person name="Wen Y.M."/>
            <person name="Shi M.H."/>
            <person name="Chen Z."/>
            <person name="Xu J.G."/>
            <person name="Zhao G.P."/>
        </authorList>
    </citation>
    <scope>NUCLEOTIDE SEQUENCE [LARGE SCALE GENOMIC DNA]</scope>
    <source>
        <strain evidence="3 4">56601</strain>
    </source>
</reference>
<keyword evidence="1" id="KW-0808">Transferase</keyword>
<gene>
    <name evidence="3" type="ordered locus">LA_1642</name>
</gene>
<dbReference type="EMBL" id="AE010300">
    <property type="protein sequence ID" value="AAN48841.1"/>
    <property type="molecule type" value="Genomic_DNA"/>
</dbReference>
<dbReference type="EnsemblBacteria" id="AAN48841">
    <property type="protein sequence ID" value="AAN48841"/>
    <property type="gene ID" value="LA_1642"/>
</dbReference>
<protein>
    <submittedName>
        <fullName evidence="3">Glycosyltransferase</fullName>
    </submittedName>
</protein>
<dbReference type="HOGENOM" id="CLU_009583_27_5_12"/>
<dbReference type="Gene3D" id="3.40.50.2000">
    <property type="entry name" value="Glycogen Phosphorylase B"/>
    <property type="match status" value="2"/>
</dbReference>
<proteinExistence type="predicted"/>
<accession>G1UB31</accession>
<dbReference type="CDD" id="cd03809">
    <property type="entry name" value="GT4_MtfB-like"/>
    <property type="match status" value="1"/>
</dbReference>
<dbReference type="InParanoid" id="G1UB31"/>
<dbReference type="PATRIC" id="fig|189518.3.peg.1638"/>
<dbReference type="STRING" id="189518.LA_1642"/>
<evidence type="ECO:0000256" key="1">
    <source>
        <dbReference type="ARBA" id="ARBA00022679"/>
    </source>
</evidence>
<sequence length="381" mass="43985">MILGIDASNIKSGGGVTHLKELLGNAKPEKYGFDRVILWSVEETLCQIEDKSWLEKVNYSKFFKSRIYRWYWQKFKLPKLAQNSGCKLLFIPGGSFSGKFRPFITMSQNLLPFEWGELKRYGLSFHTLRLLLLYFFQGTSFRKSDGIIFLTKYAKDLISKKLNLKNSNIIIPHGINKKFFHNPRKQNILLGKKKRPIELLYVSFIGAYKHQWNVLEAVSDLNCAGIPIHLSLVGSHNEKASVNKLFQKINHLNSSEKIISLYSNVSYKKISEFYLNADLFIFASTCENLPNILIEAMASGLPILSSKYGPMPEVLDDAGLYCDPLSVEDIKTQLKKLIFSKELRENLSLKAYKKAKQYSWKRNADITFDFFYKIVKAYKKY</sequence>
<evidence type="ECO:0000313" key="3">
    <source>
        <dbReference type="EMBL" id="AAN48841.1"/>
    </source>
</evidence>
<dbReference type="PANTHER" id="PTHR46401">
    <property type="entry name" value="GLYCOSYLTRANSFERASE WBBK-RELATED"/>
    <property type="match status" value="1"/>
</dbReference>
<dbReference type="CAZy" id="GT4">
    <property type="family name" value="Glycosyltransferase Family 4"/>
</dbReference>
<dbReference type="Proteomes" id="UP000001408">
    <property type="component" value="Chromosome I"/>
</dbReference>
<evidence type="ECO:0000313" key="4">
    <source>
        <dbReference type="Proteomes" id="UP000001408"/>
    </source>
</evidence>
<dbReference type="GO" id="GO:0016757">
    <property type="term" value="F:glycosyltransferase activity"/>
    <property type="evidence" value="ECO:0000318"/>
    <property type="project" value="GO_Central"/>
</dbReference>
<dbReference type="OrthoDB" id="9797829at2"/>
<dbReference type="InterPro" id="IPR001296">
    <property type="entry name" value="Glyco_trans_1"/>
</dbReference>
<dbReference type="SUPFAM" id="SSF53756">
    <property type="entry name" value="UDP-Glycosyltransferase/glycogen phosphorylase"/>
    <property type="match status" value="1"/>
</dbReference>
<evidence type="ECO:0000259" key="2">
    <source>
        <dbReference type="Pfam" id="PF00534"/>
    </source>
</evidence>
<dbReference type="KEGG" id="lil:LA_1642"/>
<feature type="domain" description="Glycosyl transferase family 1" evidence="2">
    <location>
        <begin position="191"/>
        <end position="353"/>
    </location>
</feature>
<dbReference type="GO" id="GO:0009103">
    <property type="term" value="P:lipopolysaccharide biosynthetic process"/>
    <property type="evidence" value="ECO:0000318"/>
    <property type="project" value="GO_Central"/>
</dbReference>
<dbReference type="PANTHER" id="PTHR46401:SF2">
    <property type="entry name" value="GLYCOSYLTRANSFERASE WBBK-RELATED"/>
    <property type="match status" value="1"/>
</dbReference>
<name>G1UB31_LEPIN</name>
<dbReference type="Pfam" id="PF00534">
    <property type="entry name" value="Glycos_transf_1"/>
    <property type="match status" value="1"/>
</dbReference>